<comment type="caution">
    <text evidence="2">The sequence shown here is derived from an EMBL/GenBank/DDBJ whole genome shotgun (WGS) entry which is preliminary data.</text>
</comment>
<dbReference type="AlphaFoldDB" id="A0A7W7LBJ0"/>
<evidence type="ECO:0008006" key="4">
    <source>
        <dbReference type="Google" id="ProtNLM"/>
    </source>
</evidence>
<dbReference type="RefSeq" id="WP_184734017.1">
    <property type="nucleotide sequence ID" value="NZ_BMRW01000005.1"/>
</dbReference>
<evidence type="ECO:0000256" key="1">
    <source>
        <dbReference type="SAM" id="SignalP"/>
    </source>
</evidence>
<name>A0A7W7LBJ0_STRNE</name>
<keyword evidence="3" id="KW-1185">Reference proteome</keyword>
<gene>
    <name evidence="2" type="ORF">FHS38_003032</name>
</gene>
<organism evidence="2 3">
    <name type="scientific">Streptomyces netropsis</name>
    <name type="common">Streptoverticillium netropsis</name>
    <dbReference type="NCBI Taxonomy" id="55404"/>
    <lineage>
        <taxon>Bacteria</taxon>
        <taxon>Bacillati</taxon>
        <taxon>Actinomycetota</taxon>
        <taxon>Actinomycetes</taxon>
        <taxon>Kitasatosporales</taxon>
        <taxon>Streptomycetaceae</taxon>
        <taxon>Streptomyces</taxon>
    </lineage>
</organism>
<feature type="chain" id="PRO_5030827633" description="Lipoprotein" evidence="1">
    <location>
        <begin position="27"/>
        <end position="151"/>
    </location>
</feature>
<dbReference type="Proteomes" id="UP000556436">
    <property type="component" value="Unassembled WGS sequence"/>
</dbReference>
<reference evidence="2 3" key="1">
    <citation type="submission" date="2020-08" db="EMBL/GenBank/DDBJ databases">
        <title>Genomic Encyclopedia of Type Strains, Phase III (KMG-III): the genomes of soil and plant-associated and newly described type strains.</title>
        <authorList>
            <person name="Whitman W."/>
        </authorList>
    </citation>
    <scope>NUCLEOTIDE SEQUENCE [LARGE SCALE GENOMIC DNA]</scope>
    <source>
        <strain evidence="2 3">CECT 3265</strain>
    </source>
</reference>
<protein>
    <recommendedName>
        <fullName evidence="4">Lipoprotein</fullName>
    </recommendedName>
</protein>
<proteinExistence type="predicted"/>
<accession>A0A7W7LBJ0</accession>
<dbReference type="EMBL" id="JACHJG010000005">
    <property type="protein sequence ID" value="MBB4886987.1"/>
    <property type="molecule type" value="Genomic_DNA"/>
</dbReference>
<sequence length="151" mass="15743">MRPLTATVGVLALAGGLLGASLCGCADPGGLKVSGPAQSPSVTSGPVFVAQAGPKPRLRRPESFDIGKDVTLTGLRWRTWGGPAAEATGEVAGARCAPACRDKPVKAEITFTGLVRHDRVGYYSRATVSARGLPPEQREELRDLRLLVPQG</sequence>
<keyword evidence="1" id="KW-0732">Signal</keyword>
<evidence type="ECO:0000313" key="2">
    <source>
        <dbReference type="EMBL" id="MBB4886987.1"/>
    </source>
</evidence>
<feature type="signal peptide" evidence="1">
    <location>
        <begin position="1"/>
        <end position="26"/>
    </location>
</feature>
<evidence type="ECO:0000313" key="3">
    <source>
        <dbReference type="Proteomes" id="UP000556436"/>
    </source>
</evidence>
<dbReference type="PROSITE" id="PS51257">
    <property type="entry name" value="PROKAR_LIPOPROTEIN"/>
    <property type="match status" value="1"/>
</dbReference>